<dbReference type="InterPro" id="IPR023213">
    <property type="entry name" value="CAT-like_dom_sf"/>
</dbReference>
<keyword evidence="2" id="KW-0813">Transport</keyword>
<dbReference type="InParanoid" id="Q6CRA4"/>
<dbReference type="PANTHER" id="PTHR22589:SF48">
    <property type="entry name" value="CARNITINE O-ACETYLTRANSFERASE YAT2"/>
    <property type="match status" value="1"/>
</dbReference>
<keyword evidence="5" id="KW-0443">Lipid metabolism</keyword>
<gene>
    <name evidence="9" type="ORF">KLLA0_D10637g</name>
</gene>
<sequence>MTMSTFINEKNLPKLPLPDLQKTLEEMEDSLKPLYYADGYYKHPLHPEESSELHENIEKFLHSNAAVKLQEKLKMFDRFNGCYLDKLHLDINNHTSTKEIQDDVLPRNPFLILAEDATSDISQAVRSGVLCSSALRFVSALRQNHLPPDCGSDGKPMSMLPYTNLFGTTRCPVFEHGEVESFDLNRPYDESDLEAELNNLSAQRRPSTASSEASNQPSANSDDDLEFFNVHGITKKQYPDSKHIMIISKGQYYTLEVLDENDNALFTDSQLSRVFQHIIDDSTTSYSLKRATALGSLTSYSFKNWKYARKRLQKRYPQELNVIDSALFIVVLDESTSTSDINEDCKRLYYGTSIVDDVTGFQVGSCTSRWYDKLQLVVTADSKAAVIWDSFTCDGSVVLRFTSDIYAESILRLAREVHAGDPHFSLWPQVPKASSKDAWTEKFSKITWSFSHILNTHVHLSETKLTDLISKHDIVHTTIPFGRRTAQKLGVRADSLIQIALQIAHYALYGKMVFSFEPVSTRFFQNSRSTFIPIQTQELLELCQLFISNSLNETGKLEKFITACNDHSERIQKAQRGTGFEKHFNAIKYLFKFHDHFDIGLSPEEFEISSKVFNDAMLEPFSAPELIASNCGNSAMTAFGVTPAVPQGFGIGYIIKNEQCDITLTSQYRQGRRLAFMLKWVLTEINNYWELSSVKSVKISPKVDQLYEIDNAINQLKFNSLSTKPEIAKSPVQFAERPNLGSYQQSSSSSIFNGGHGFLELKGHLESRASSRPISRSGSNLKLSAMNTTNSLQPTLSNGLEDALTSTISITSEVLKQNAGHEILKIDASNIGETQPQVQKKNVVSSKFEINFDRSSVGRKVNTRG</sequence>
<evidence type="ECO:0000256" key="4">
    <source>
        <dbReference type="ARBA" id="ARBA00022832"/>
    </source>
</evidence>
<dbReference type="eggNOG" id="KOG3719">
    <property type="taxonomic scope" value="Eukaryota"/>
</dbReference>
<dbReference type="Gene3D" id="3.30.559.70">
    <property type="entry name" value="Choline/Carnitine o-acyltransferase, domain 2"/>
    <property type="match status" value="1"/>
</dbReference>
<dbReference type="Pfam" id="PF00755">
    <property type="entry name" value="Carn_acyltransf"/>
    <property type="match status" value="1"/>
</dbReference>
<dbReference type="GO" id="GO:0005829">
    <property type="term" value="C:cytosol"/>
    <property type="evidence" value="ECO:0007669"/>
    <property type="project" value="TreeGrafter"/>
</dbReference>
<dbReference type="KEGG" id="kla:KLLA0_D10637g"/>
<keyword evidence="6" id="KW-0012">Acyltransferase</keyword>
<dbReference type="Gene3D" id="1.10.275.20">
    <property type="entry name" value="Choline/Carnitine o-acyltransferase"/>
    <property type="match status" value="1"/>
</dbReference>
<feature type="region of interest" description="Disordered" evidence="7">
    <location>
        <begin position="200"/>
        <end position="223"/>
    </location>
</feature>
<dbReference type="AlphaFoldDB" id="Q6CRA4"/>
<evidence type="ECO:0000313" key="10">
    <source>
        <dbReference type="Proteomes" id="UP000000598"/>
    </source>
</evidence>
<dbReference type="GO" id="GO:0004092">
    <property type="term" value="F:carnitine O-acetyltransferase activity"/>
    <property type="evidence" value="ECO:0007669"/>
    <property type="project" value="TreeGrafter"/>
</dbReference>
<name>Q6CRA4_KLULA</name>
<dbReference type="OMA" id="YADGYYK"/>
<feature type="domain" description="Choline/carnitine acyltransferase" evidence="8">
    <location>
        <begin position="15"/>
        <end position="678"/>
    </location>
</feature>
<dbReference type="PaxDb" id="284590-Q6CRA4"/>
<keyword evidence="10" id="KW-1185">Reference proteome</keyword>
<dbReference type="GO" id="GO:0006631">
    <property type="term" value="P:fatty acid metabolic process"/>
    <property type="evidence" value="ECO:0007669"/>
    <property type="project" value="UniProtKB-KW"/>
</dbReference>
<organism evidence="9 10">
    <name type="scientific">Kluyveromyces lactis (strain ATCC 8585 / CBS 2359 / DSM 70799 / NBRC 1267 / NRRL Y-1140 / WM37)</name>
    <name type="common">Yeast</name>
    <name type="synonym">Candida sphaerica</name>
    <dbReference type="NCBI Taxonomy" id="284590"/>
    <lineage>
        <taxon>Eukaryota</taxon>
        <taxon>Fungi</taxon>
        <taxon>Dikarya</taxon>
        <taxon>Ascomycota</taxon>
        <taxon>Saccharomycotina</taxon>
        <taxon>Saccharomycetes</taxon>
        <taxon>Saccharomycetales</taxon>
        <taxon>Saccharomycetaceae</taxon>
        <taxon>Kluyveromyces</taxon>
    </lineage>
</organism>
<evidence type="ECO:0000256" key="6">
    <source>
        <dbReference type="ARBA" id="ARBA00023315"/>
    </source>
</evidence>
<evidence type="ECO:0000256" key="2">
    <source>
        <dbReference type="ARBA" id="ARBA00022448"/>
    </source>
</evidence>
<reference evidence="9 10" key="1">
    <citation type="journal article" date="2004" name="Nature">
        <title>Genome evolution in yeasts.</title>
        <authorList>
            <consortium name="Genolevures"/>
            <person name="Dujon B."/>
            <person name="Sherman D."/>
            <person name="Fischer G."/>
            <person name="Durrens P."/>
            <person name="Casaregola S."/>
            <person name="Lafontaine I."/>
            <person name="de Montigny J."/>
            <person name="Marck C."/>
            <person name="Neuveglise C."/>
            <person name="Talla E."/>
            <person name="Goffard N."/>
            <person name="Frangeul L."/>
            <person name="Aigle M."/>
            <person name="Anthouard V."/>
            <person name="Babour A."/>
            <person name="Barbe V."/>
            <person name="Barnay S."/>
            <person name="Blanchin S."/>
            <person name="Beckerich J.M."/>
            <person name="Beyne E."/>
            <person name="Bleykasten C."/>
            <person name="Boisrame A."/>
            <person name="Boyer J."/>
            <person name="Cattolico L."/>
            <person name="Confanioleri F."/>
            <person name="de Daruvar A."/>
            <person name="Despons L."/>
            <person name="Fabre E."/>
            <person name="Fairhead C."/>
            <person name="Ferry-Dumazet H."/>
            <person name="Groppi A."/>
            <person name="Hantraye F."/>
            <person name="Hennequin C."/>
            <person name="Jauniaux N."/>
            <person name="Joyet P."/>
            <person name="Kachouri R."/>
            <person name="Kerrest A."/>
            <person name="Koszul R."/>
            <person name="Lemaire M."/>
            <person name="Lesur I."/>
            <person name="Ma L."/>
            <person name="Muller H."/>
            <person name="Nicaud J.M."/>
            <person name="Nikolski M."/>
            <person name="Oztas S."/>
            <person name="Ozier-Kalogeropoulos O."/>
            <person name="Pellenz S."/>
            <person name="Potier S."/>
            <person name="Richard G.F."/>
            <person name="Straub M.L."/>
            <person name="Suleau A."/>
            <person name="Swennene D."/>
            <person name="Tekaia F."/>
            <person name="Wesolowski-Louvel M."/>
            <person name="Westhof E."/>
            <person name="Wirth B."/>
            <person name="Zeniou-Meyer M."/>
            <person name="Zivanovic I."/>
            <person name="Bolotin-Fukuhara M."/>
            <person name="Thierry A."/>
            <person name="Bouchier C."/>
            <person name="Caudron B."/>
            <person name="Scarpelli C."/>
            <person name="Gaillardin C."/>
            <person name="Weissenbach J."/>
            <person name="Wincker P."/>
            <person name="Souciet J.L."/>
        </authorList>
    </citation>
    <scope>NUCLEOTIDE SEQUENCE [LARGE SCALE GENOMIC DNA]</scope>
    <source>
        <strain evidence="10">ATCC 8585 / CBS 2359 / DSM 70799 / NBRC 1267 / NRRL Y-1140 / WM37</strain>
    </source>
</reference>
<evidence type="ECO:0000256" key="3">
    <source>
        <dbReference type="ARBA" id="ARBA00022679"/>
    </source>
</evidence>
<dbReference type="STRING" id="284590.Q6CRA4"/>
<dbReference type="InterPro" id="IPR000542">
    <property type="entry name" value="Carn_acyl_trans"/>
</dbReference>
<dbReference type="PROSITE" id="PS00440">
    <property type="entry name" value="ACYLTRANSF_C_2"/>
    <property type="match status" value="1"/>
</dbReference>
<evidence type="ECO:0000256" key="5">
    <source>
        <dbReference type="ARBA" id="ARBA00023098"/>
    </source>
</evidence>
<dbReference type="GO" id="GO:0009437">
    <property type="term" value="P:carnitine metabolic process"/>
    <property type="evidence" value="ECO:0007669"/>
    <property type="project" value="TreeGrafter"/>
</dbReference>
<dbReference type="InterPro" id="IPR042231">
    <property type="entry name" value="Cho/carn_acyl_trans_2"/>
</dbReference>
<dbReference type="EMBL" id="CR382124">
    <property type="protein sequence ID" value="CAH00631.1"/>
    <property type="molecule type" value="Genomic_DNA"/>
</dbReference>
<evidence type="ECO:0000313" key="9">
    <source>
        <dbReference type="EMBL" id="CAH00631.1"/>
    </source>
</evidence>
<evidence type="ECO:0000259" key="8">
    <source>
        <dbReference type="Pfam" id="PF00755"/>
    </source>
</evidence>
<dbReference type="InterPro" id="IPR039551">
    <property type="entry name" value="Cho/carn_acyl_trans"/>
</dbReference>
<proteinExistence type="inferred from homology"/>
<dbReference type="Proteomes" id="UP000000598">
    <property type="component" value="Chromosome D"/>
</dbReference>
<protein>
    <submittedName>
        <fullName evidence="9">KLLA0D10637p</fullName>
    </submittedName>
</protein>
<dbReference type="FunCoup" id="Q6CRA4">
    <property type="interactions" value="77"/>
</dbReference>
<accession>Q6CRA4</accession>
<comment type="similarity">
    <text evidence="1">Belongs to the carnitine/choline acetyltransferase family.</text>
</comment>
<keyword evidence="4" id="KW-0276">Fatty acid metabolism</keyword>
<feature type="compositionally biased region" description="Polar residues" evidence="7">
    <location>
        <begin position="200"/>
        <end position="220"/>
    </location>
</feature>
<dbReference type="HOGENOM" id="CLU_013513_4_1_1"/>
<evidence type="ECO:0000256" key="1">
    <source>
        <dbReference type="ARBA" id="ARBA00005232"/>
    </source>
</evidence>
<dbReference type="PANTHER" id="PTHR22589">
    <property type="entry name" value="CARNITINE O-ACYLTRANSFERASE"/>
    <property type="match status" value="1"/>
</dbReference>
<dbReference type="SUPFAM" id="SSF52777">
    <property type="entry name" value="CoA-dependent acyltransferases"/>
    <property type="match status" value="2"/>
</dbReference>
<dbReference type="InterPro" id="IPR042572">
    <property type="entry name" value="Carn_acyl_trans_N"/>
</dbReference>
<evidence type="ECO:0000256" key="7">
    <source>
        <dbReference type="SAM" id="MobiDB-lite"/>
    </source>
</evidence>
<keyword evidence="3" id="KW-0808">Transferase</keyword>
<dbReference type="Gene3D" id="3.30.559.10">
    <property type="entry name" value="Chloramphenicol acetyltransferase-like domain"/>
    <property type="match status" value="1"/>
</dbReference>